<reference evidence="3 4" key="1">
    <citation type="submission" date="2017-12" db="EMBL/GenBank/DDBJ databases">
        <title>Comparative genomics of Botrytis spp.</title>
        <authorList>
            <person name="Valero-Jimenez C.A."/>
            <person name="Tapia P."/>
            <person name="Veloso J."/>
            <person name="Silva-Moreno E."/>
            <person name="Staats M."/>
            <person name="Valdes J.H."/>
            <person name="Van Kan J.A.L."/>
        </authorList>
    </citation>
    <scope>NUCLEOTIDE SEQUENCE [LARGE SCALE GENOMIC DNA]</scope>
    <source>
        <strain evidence="3 4">Be9601</strain>
    </source>
</reference>
<feature type="region of interest" description="Disordered" evidence="1">
    <location>
        <begin position="1"/>
        <end position="21"/>
    </location>
</feature>
<protein>
    <recommendedName>
        <fullName evidence="2">Aminoglycoside phosphotransferase domain-containing protein</fullName>
    </recommendedName>
</protein>
<accession>A0A4Z1K1V9</accession>
<evidence type="ECO:0000313" key="4">
    <source>
        <dbReference type="Proteomes" id="UP000297229"/>
    </source>
</evidence>
<dbReference type="InterPro" id="IPR002575">
    <property type="entry name" value="Aminoglycoside_PTrfase"/>
</dbReference>
<keyword evidence="4" id="KW-1185">Reference proteome</keyword>
<evidence type="ECO:0000259" key="2">
    <source>
        <dbReference type="Pfam" id="PF01636"/>
    </source>
</evidence>
<evidence type="ECO:0000256" key="1">
    <source>
        <dbReference type="SAM" id="MobiDB-lite"/>
    </source>
</evidence>
<feature type="domain" description="Aminoglycoside phosphotransferase" evidence="2">
    <location>
        <begin position="115"/>
        <end position="333"/>
    </location>
</feature>
<dbReference type="EMBL" id="PQXM01000215">
    <property type="protein sequence ID" value="TGO75383.1"/>
    <property type="molecule type" value="Genomic_DNA"/>
</dbReference>
<dbReference type="PANTHER" id="PTHR21310:SF56">
    <property type="entry name" value="AMINOGLYCOSIDE PHOSPHOTRANSFERASE DOMAIN-CONTAINING PROTEIN"/>
    <property type="match status" value="1"/>
</dbReference>
<evidence type="ECO:0000313" key="3">
    <source>
        <dbReference type="EMBL" id="TGO75383.1"/>
    </source>
</evidence>
<dbReference type="PANTHER" id="PTHR21310">
    <property type="entry name" value="AMINOGLYCOSIDE PHOSPHOTRANSFERASE-RELATED-RELATED"/>
    <property type="match status" value="1"/>
</dbReference>
<dbReference type="InterPro" id="IPR011009">
    <property type="entry name" value="Kinase-like_dom_sf"/>
</dbReference>
<dbReference type="Proteomes" id="UP000297229">
    <property type="component" value="Unassembled WGS sequence"/>
</dbReference>
<comment type="caution">
    <text evidence="3">The sequence shown here is derived from an EMBL/GenBank/DDBJ whole genome shotgun (WGS) entry which is preliminary data.</text>
</comment>
<dbReference type="AlphaFoldDB" id="A0A4Z1K1V9"/>
<name>A0A4Z1K1V9_9HELO</name>
<dbReference type="SUPFAM" id="SSF56112">
    <property type="entry name" value="Protein kinase-like (PK-like)"/>
    <property type="match status" value="1"/>
</dbReference>
<dbReference type="OrthoDB" id="2968323at2759"/>
<proteinExistence type="predicted"/>
<gene>
    <name evidence="3" type="ORF">BELL_0216g00060</name>
</gene>
<organism evidence="3 4">
    <name type="scientific">Botrytis elliptica</name>
    <dbReference type="NCBI Taxonomy" id="278938"/>
    <lineage>
        <taxon>Eukaryota</taxon>
        <taxon>Fungi</taxon>
        <taxon>Dikarya</taxon>
        <taxon>Ascomycota</taxon>
        <taxon>Pezizomycotina</taxon>
        <taxon>Leotiomycetes</taxon>
        <taxon>Helotiales</taxon>
        <taxon>Sclerotiniaceae</taxon>
        <taxon>Botrytis</taxon>
    </lineage>
</organism>
<dbReference type="InterPro" id="IPR051678">
    <property type="entry name" value="AGP_Transferase"/>
</dbReference>
<sequence length="421" mass="48307">MPPTSNTMMDNPFPPPEPTDLGEIDRLPATIEEFCTTIGLGHDIQNCERRRGGNNNVVMFSYMPFTSFDPTHPPPSNSRQYCILRTEQLIFTNHINAECEDTKRIVALAQVCGEAERHPSHLPIPAVLAYDESYDNTLGCPYIVQRKAAGKDLARWYELLNVPGSATEQYHLKERMRVAEEIAKFLATVEKNFQYTAYGLLVNRRGMLGKSVEGLEKETQMGIDPRMVGNVWFPGNVQHDVFIEGLINVHLQVAYEKSGFLSAEYKDLVKLSRIFQEMRDEGLMDRFSGVTTLWHPDLYPRNVVFDRVDAGEGMGREMKLTAVIDWDDALVLPRYMIRKPLKWIWTRNCLPEESQAVIKEHFYSYMESLVPGYRGEAEGREAIVMRAVFAYAFWGTGCRSHSELSFRGLLREWKRMGEEEE</sequence>
<dbReference type="Pfam" id="PF01636">
    <property type="entry name" value="APH"/>
    <property type="match status" value="1"/>
</dbReference>